<protein>
    <submittedName>
        <fullName evidence="2">Uncharacterized protein</fullName>
    </submittedName>
</protein>
<evidence type="ECO:0000313" key="3">
    <source>
        <dbReference type="Proteomes" id="UP000034952"/>
    </source>
</evidence>
<feature type="region of interest" description="Disordered" evidence="1">
    <location>
        <begin position="1"/>
        <end position="38"/>
    </location>
</feature>
<organism evidence="2 3">
    <name type="scientific">Candidatus Nomurabacteria bacterium GW2011_GWE1_35_16</name>
    <dbReference type="NCBI Taxonomy" id="1618761"/>
    <lineage>
        <taxon>Bacteria</taxon>
        <taxon>Candidatus Nomuraibacteriota</taxon>
    </lineage>
</organism>
<dbReference type="Proteomes" id="UP000034952">
    <property type="component" value="Unassembled WGS sequence"/>
</dbReference>
<accession>A0A0G0BT68</accession>
<name>A0A0G0BT68_9BACT</name>
<comment type="caution">
    <text evidence="2">The sequence shown here is derived from an EMBL/GenBank/DDBJ whole genome shotgun (WGS) entry which is preliminary data.</text>
</comment>
<feature type="compositionally biased region" description="Basic and acidic residues" evidence="1">
    <location>
        <begin position="27"/>
        <end position="38"/>
    </location>
</feature>
<reference evidence="2 3" key="1">
    <citation type="journal article" date="2015" name="Nature">
        <title>rRNA introns, odd ribosomes, and small enigmatic genomes across a large radiation of phyla.</title>
        <authorList>
            <person name="Brown C.T."/>
            <person name="Hug L.A."/>
            <person name="Thomas B.C."/>
            <person name="Sharon I."/>
            <person name="Castelle C.J."/>
            <person name="Singh A."/>
            <person name="Wilkins M.J."/>
            <person name="Williams K.H."/>
            <person name="Banfield J.F."/>
        </authorList>
    </citation>
    <scope>NUCLEOTIDE SEQUENCE [LARGE SCALE GENOMIC DNA]</scope>
</reference>
<gene>
    <name evidence="2" type="ORF">UR64_C0001G0035</name>
</gene>
<dbReference type="AlphaFoldDB" id="A0A0G0BT68"/>
<sequence>MGETMNFDFNKGRKTEVSSPDVTNDNPSEKKDIDKSAGLTDREKEIQKLADPFLKFIRFVISDKHKRFMNLQVTKLSFNQARETVSKYSNEELINWLIDHDESEWVVKPAFYMAVYREMEDRLPERFKNKLK</sequence>
<proteinExistence type="predicted"/>
<evidence type="ECO:0000313" key="2">
    <source>
        <dbReference type="EMBL" id="KKP66956.1"/>
    </source>
</evidence>
<feature type="compositionally biased region" description="Polar residues" evidence="1">
    <location>
        <begin position="17"/>
        <end position="26"/>
    </location>
</feature>
<dbReference type="EMBL" id="LBPY01000001">
    <property type="protein sequence ID" value="KKP66956.1"/>
    <property type="molecule type" value="Genomic_DNA"/>
</dbReference>
<evidence type="ECO:0000256" key="1">
    <source>
        <dbReference type="SAM" id="MobiDB-lite"/>
    </source>
</evidence>